<feature type="domain" description="Tetracyclin repressor-like C-terminal" evidence="5">
    <location>
        <begin position="82"/>
        <end position="158"/>
    </location>
</feature>
<dbReference type="PANTHER" id="PTHR47506:SF10">
    <property type="entry name" value="TRANSCRIPTIONAL REGULATORY PROTEIN"/>
    <property type="match status" value="1"/>
</dbReference>
<dbReference type="PANTHER" id="PTHR47506">
    <property type="entry name" value="TRANSCRIPTIONAL REGULATORY PROTEIN"/>
    <property type="match status" value="1"/>
</dbReference>
<dbReference type="InterPro" id="IPR011075">
    <property type="entry name" value="TetR_C"/>
</dbReference>
<sequence length="196" mass="21076">MARPREFQMDEATERAMALFWSGGYEEVSLADLLDAMRLSRGSLYKAYGEKQGVWLAALDLYDNRVVQPAAQALADAGTGPGLARVTHFLEAPAAALRDGDDRRGCFLCNAAVDRAASDGNTRERVLAMFMAIEQGLQVALADAAADRGWSVSTVDKKAKATLAAYVGLRVLVRAGFPRDTIDLITATHIETLSGP</sequence>
<dbReference type="Pfam" id="PF00440">
    <property type="entry name" value="TetR_N"/>
    <property type="match status" value="1"/>
</dbReference>
<evidence type="ECO:0000313" key="6">
    <source>
        <dbReference type="EMBL" id="MCT8331656.1"/>
    </source>
</evidence>
<dbReference type="SUPFAM" id="SSF46689">
    <property type="entry name" value="Homeodomain-like"/>
    <property type="match status" value="1"/>
</dbReference>
<dbReference type="InterPro" id="IPR036271">
    <property type="entry name" value="Tet_transcr_reg_TetR-rel_C_sf"/>
</dbReference>
<evidence type="ECO:0000256" key="2">
    <source>
        <dbReference type="ARBA" id="ARBA00023125"/>
    </source>
</evidence>
<evidence type="ECO:0000259" key="5">
    <source>
        <dbReference type="Pfam" id="PF16925"/>
    </source>
</evidence>
<evidence type="ECO:0000256" key="3">
    <source>
        <dbReference type="ARBA" id="ARBA00023163"/>
    </source>
</evidence>
<dbReference type="RefSeq" id="WP_261497558.1">
    <property type="nucleotide sequence ID" value="NZ_JAOCQF010000005.1"/>
</dbReference>
<dbReference type="EMBL" id="JAOCQF010000005">
    <property type="protein sequence ID" value="MCT8331656.1"/>
    <property type="molecule type" value="Genomic_DNA"/>
</dbReference>
<name>A0ABT2NRX2_9RHOB</name>
<evidence type="ECO:0000259" key="4">
    <source>
        <dbReference type="Pfam" id="PF00440"/>
    </source>
</evidence>
<reference evidence="7" key="1">
    <citation type="submission" date="2023-07" db="EMBL/GenBank/DDBJ databases">
        <title>Defluviimonas sediminis sp. nov., isolated from mangrove sediment.</title>
        <authorList>
            <person name="Liu L."/>
            <person name="Li J."/>
            <person name="Huang Y."/>
            <person name="Pan J."/>
            <person name="Li M."/>
        </authorList>
    </citation>
    <scope>NUCLEOTIDE SEQUENCE [LARGE SCALE GENOMIC DNA]</scope>
    <source>
        <strain evidence="7">FT324</strain>
    </source>
</reference>
<dbReference type="InterPro" id="IPR009057">
    <property type="entry name" value="Homeodomain-like_sf"/>
</dbReference>
<comment type="caution">
    <text evidence="6">The sequence shown here is derived from an EMBL/GenBank/DDBJ whole genome shotgun (WGS) entry which is preliminary data.</text>
</comment>
<dbReference type="Gene3D" id="1.10.357.10">
    <property type="entry name" value="Tetracycline Repressor, domain 2"/>
    <property type="match status" value="1"/>
</dbReference>
<protein>
    <submittedName>
        <fullName evidence="6">TetR/AcrR family transcriptional regulator</fullName>
    </submittedName>
</protein>
<dbReference type="SUPFAM" id="SSF48498">
    <property type="entry name" value="Tetracyclin repressor-like, C-terminal domain"/>
    <property type="match status" value="1"/>
</dbReference>
<dbReference type="InterPro" id="IPR001647">
    <property type="entry name" value="HTH_TetR"/>
</dbReference>
<keyword evidence="1" id="KW-0805">Transcription regulation</keyword>
<keyword evidence="3" id="KW-0804">Transcription</keyword>
<accession>A0ABT2NRX2</accession>
<gene>
    <name evidence="6" type="ORF">N5I32_19235</name>
</gene>
<evidence type="ECO:0000256" key="1">
    <source>
        <dbReference type="ARBA" id="ARBA00023015"/>
    </source>
</evidence>
<dbReference type="Gene3D" id="1.10.10.60">
    <property type="entry name" value="Homeodomain-like"/>
    <property type="match status" value="1"/>
</dbReference>
<keyword evidence="2" id="KW-0238">DNA-binding</keyword>
<feature type="domain" description="HTH tetR-type" evidence="4">
    <location>
        <begin position="14"/>
        <end position="56"/>
    </location>
</feature>
<proteinExistence type="predicted"/>
<dbReference type="Proteomes" id="UP001205601">
    <property type="component" value="Unassembled WGS sequence"/>
</dbReference>
<organism evidence="6 7">
    <name type="scientific">Albidovulum sediminis</name>
    <dbReference type="NCBI Taxonomy" id="3066345"/>
    <lineage>
        <taxon>Bacteria</taxon>
        <taxon>Pseudomonadati</taxon>
        <taxon>Pseudomonadota</taxon>
        <taxon>Alphaproteobacteria</taxon>
        <taxon>Rhodobacterales</taxon>
        <taxon>Paracoccaceae</taxon>
        <taxon>Albidovulum</taxon>
    </lineage>
</organism>
<dbReference type="Pfam" id="PF16925">
    <property type="entry name" value="TetR_C_13"/>
    <property type="match status" value="1"/>
</dbReference>
<evidence type="ECO:0000313" key="7">
    <source>
        <dbReference type="Proteomes" id="UP001205601"/>
    </source>
</evidence>
<keyword evidence="7" id="KW-1185">Reference proteome</keyword>